<feature type="compositionally biased region" description="Low complexity" evidence="9">
    <location>
        <begin position="13"/>
        <end position="28"/>
    </location>
</feature>
<evidence type="ECO:0000256" key="5">
    <source>
        <dbReference type="ARBA" id="ARBA00022683"/>
    </source>
</evidence>
<dbReference type="PROSITE" id="PS51103">
    <property type="entry name" value="PTS_EIIC_TYPE_1"/>
    <property type="match status" value="1"/>
</dbReference>
<feature type="domain" description="PTS EIIC type-1" evidence="11">
    <location>
        <begin position="34"/>
        <end position="423"/>
    </location>
</feature>
<evidence type="ECO:0000256" key="7">
    <source>
        <dbReference type="ARBA" id="ARBA00022989"/>
    </source>
</evidence>
<dbReference type="Pfam" id="PF02378">
    <property type="entry name" value="PTS_EIIC"/>
    <property type="match status" value="1"/>
</dbReference>
<keyword evidence="5" id="KW-0598">Phosphotransferase system</keyword>
<evidence type="ECO:0000256" key="4">
    <source>
        <dbReference type="ARBA" id="ARBA00022597"/>
    </source>
</evidence>
<evidence type="ECO:0000313" key="12">
    <source>
        <dbReference type="EMBL" id="MBM7415652.1"/>
    </source>
</evidence>
<keyword evidence="13" id="KW-1185">Reference proteome</keyword>
<evidence type="ECO:0000259" key="11">
    <source>
        <dbReference type="PROSITE" id="PS51103"/>
    </source>
</evidence>
<evidence type="ECO:0000313" key="13">
    <source>
        <dbReference type="Proteomes" id="UP000703038"/>
    </source>
</evidence>
<feature type="compositionally biased region" description="Basic and acidic residues" evidence="9">
    <location>
        <begin position="1"/>
        <end position="12"/>
    </location>
</feature>
<keyword evidence="7 10" id="KW-1133">Transmembrane helix</keyword>
<evidence type="ECO:0000256" key="10">
    <source>
        <dbReference type="SAM" id="Phobius"/>
    </source>
</evidence>
<comment type="caution">
    <text evidence="12">The sequence shown here is derived from an EMBL/GenBank/DDBJ whole genome shotgun (WGS) entry which is preliminary data.</text>
</comment>
<evidence type="ECO:0000256" key="6">
    <source>
        <dbReference type="ARBA" id="ARBA00022692"/>
    </source>
</evidence>
<feature type="transmembrane region" description="Helical" evidence="10">
    <location>
        <begin position="148"/>
        <end position="167"/>
    </location>
</feature>
<evidence type="ECO:0000256" key="3">
    <source>
        <dbReference type="ARBA" id="ARBA00022475"/>
    </source>
</evidence>
<dbReference type="InterPro" id="IPR013013">
    <property type="entry name" value="PTS_EIIC_1"/>
</dbReference>
<dbReference type="Proteomes" id="UP000703038">
    <property type="component" value="Unassembled WGS sequence"/>
</dbReference>
<name>A0ABS2KUM5_9NOCA</name>
<keyword evidence="2" id="KW-0813">Transport</keyword>
<feature type="transmembrane region" description="Helical" evidence="10">
    <location>
        <begin position="47"/>
        <end position="64"/>
    </location>
</feature>
<feature type="transmembrane region" description="Helical" evidence="10">
    <location>
        <begin position="187"/>
        <end position="210"/>
    </location>
</feature>
<reference evidence="12 13" key="1">
    <citation type="submission" date="2021-01" db="EMBL/GenBank/DDBJ databases">
        <title>Genomics of switchgrass bacterial isolates.</title>
        <authorList>
            <person name="Shade A."/>
        </authorList>
    </citation>
    <scope>NUCLEOTIDE SEQUENCE [LARGE SCALE GENOMIC DNA]</scope>
    <source>
        <strain evidence="12 13">PvP111</strain>
    </source>
</reference>
<evidence type="ECO:0000256" key="9">
    <source>
        <dbReference type="SAM" id="MobiDB-lite"/>
    </source>
</evidence>
<feature type="region of interest" description="Disordered" evidence="9">
    <location>
        <begin position="436"/>
        <end position="463"/>
    </location>
</feature>
<feature type="transmembrane region" description="Helical" evidence="10">
    <location>
        <begin position="391"/>
        <end position="411"/>
    </location>
</feature>
<dbReference type="InterPro" id="IPR050429">
    <property type="entry name" value="PTS_Glucose_EIICBA"/>
</dbReference>
<keyword evidence="3" id="KW-1003">Cell membrane</keyword>
<keyword evidence="8 10" id="KW-0472">Membrane</keyword>
<evidence type="ECO:0000256" key="2">
    <source>
        <dbReference type="ARBA" id="ARBA00022448"/>
    </source>
</evidence>
<protein>
    <submittedName>
        <fullName evidence="12">PTS system N-acetylglucosamine-specific IIC component</fullName>
    </submittedName>
</protein>
<keyword evidence="4" id="KW-0762">Sugar transport</keyword>
<accession>A0ABS2KUM5</accession>
<organism evidence="12 13">
    <name type="scientific">Rhodococcoides corynebacterioides</name>
    <dbReference type="NCBI Taxonomy" id="53972"/>
    <lineage>
        <taxon>Bacteria</taxon>
        <taxon>Bacillati</taxon>
        <taxon>Actinomycetota</taxon>
        <taxon>Actinomycetes</taxon>
        <taxon>Mycobacteriales</taxon>
        <taxon>Nocardiaceae</taxon>
        <taxon>Rhodococcoides</taxon>
    </lineage>
</organism>
<feature type="transmembrane region" description="Helical" evidence="10">
    <location>
        <begin position="113"/>
        <end position="136"/>
    </location>
</feature>
<dbReference type="PANTHER" id="PTHR30009:SF4">
    <property type="entry name" value="PTS SYSTEM N-ACETYLGLUCOSAMINE-SPECIFIC EIICBA COMPONENT"/>
    <property type="match status" value="1"/>
</dbReference>
<sequence length="463" mass="49057">MEPVHNTHEKKVAMAGTTATGNTAPQTPTEKKDSRALAGLQRFGRSLMLPIAVLPAAGILLRIGQPDLLGRFTPLETTASVISAAGQSVFTWLPLIFAVGIAIGWAKKSDGSTALAAVVGYMVVDGVFTAMSPVVLDGEVDANGDPAVIDYGVLAGIIIGLLSAVLWQRFYRQKLPDYLGFFSGRRLVPILTAITGLVVGVLMSFVYPLFYSALNWVGTTVADHSVVGSGIYGFANRMLIPTGLHHILNSVVWFLVGDYTDASGQIVRGDLNRFFAGDPSAGVFMTGFFPIMMFALPAAAFAIYRNAKPSQKKLVGGIMLSTGLTAFVTGITEPLEYSFMFVAWPLYIVHAVLTGTSMALTNALGIHDGFFFSAGGIDYLLNYGIATKAWLLIPIGLVYAVIYYVLFSFVIKKWNLRTPGREDDVTLDDAAVTTGAPAATTASTDATDATTAPTDEPAGGGSA</sequence>
<feature type="compositionally biased region" description="Low complexity" evidence="9">
    <location>
        <begin position="436"/>
        <end position="457"/>
    </location>
</feature>
<dbReference type="PANTHER" id="PTHR30009">
    <property type="entry name" value="CYTOCHROME C-TYPE SYNTHESIS PROTEIN AND PTS TRANSMEMBRANE COMPONENT"/>
    <property type="match status" value="1"/>
</dbReference>
<keyword evidence="6 10" id="KW-0812">Transmembrane</keyword>
<gene>
    <name evidence="12" type="ORF">JOE42_002385</name>
</gene>
<dbReference type="EMBL" id="JAFBBK010000001">
    <property type="protein sequence ID" value="MBM7415652.1"/>
    <property type="molecule type" value="Genomic_DNA"/>
</dbReference>
<evidence type="ECO:0000256" key="1">
    <source>
        <dbReference type="ARBA" id="ARBA00004651"/>
    </source>
</evidence>
<dbReference type="InterPro" id="IPR003352">
    <property type="entry name" value="PTS_EIIC"/>
</dbReference>
<feature type="transmembrane region" description="Helical" evidence="10">
    <location>
        <begin position="84"/>
        <end position="106"/>
    </location>
</feature>
<feature type="transmembrane region" description="Helical" evidence="10">
    <location>
        <begin position="337"/>
        <end position="353"/>
    </location>
</feature>
<proteinExistence type="predicted"/>
<comment type="subcellular location">
    <subcellularLocation>
        <location evidence="1">Cell membrane</location>
        <topology evidence="1">Multi-pass membrane protein</topology>
    </subcellularLocation>
</comment>
<feature type="transmembrane region" description="Helical" evidence="10">
    <location>
        <begin position="281"/>
        <end position="302"/>
    </location>
</feature>
<evidence type="ECO:0000256" key="8">
    <source>
        <dbReference type="ARBA" id="ARBA00023136"/>
    </source>
</evidence>
<feature type="region of interest" description="Disordered" evidence="9">
    <location>
        <begin position="1"/>
        <end position="33"/>
    </location>
</feature>